<dbReference type="GO" id="GO:0005829">
    <property type="term" value="C:cytosol"/>
    <property type="evidence" value="ECO:0007669"/>
    <property type="project" value="TreeGrafter"/>
</dbReference>
<dbReference type="InterPro" id="IPR056617">
    <property type="entry name" value="MAP1B/S_N"/>
</dbReference>
<evidence type="ECO:0000313" key="2">
    <source>
        <dbReference type="Ensembl" id="ENSBJAP00000017915.1"/>
    </source>
</evidence>
<dbReference type="InterPro" id="IPR026074">
    <property type="entry name" value="MAP1"/>
</dbReference>
<protein>
    <recommendedName>
        <fullName evidence="1">Microtubule-associated protein 1B/S N-terminal domain-containing protein</fullName>
    </recommendedName>
</protein>
<organism evidence="2 3">
    <name type="scientific">Buteo japonicus</name>
    <dbReference type="NCBI Taxonomy" id="224669"/>
    <lineage>
        <taxon>Eukaryota</taxon>
        <taxon>Metazoa</taxon>
        <taxon>Chordata</taxon>
        <taxon>Craniata</taxon>
        <taxon>Vertebrata</taxon>
        <taxon>Euteleostomi</taxon>
        <taxon>Archelosauria</taxon>
        <taxon>Archosauria</taxon>
        <taxon>Dinosauria</taxon>
        <taxon>Saurischia</taxon>
        <taxon>Theropoda</taxon>
        <taxon>Coelurosauria</taxon>
        <taxon>Aves</taxon>
        <taxon>Neognathae</taxon>
        <taxon>Neoaves</taxon>
        <taxon>Telluraves</taxon>
        <taxon>Accipitrimorphae</taxon>
        <taxon>Accipitriformes</taxon>
        <taxon>Accipitridae</taxon>
        <taxon>Accipitrinae</taxon>
        <taxon>Buteo</taxon>
    </lineage>
</organism>
<dbReference type="Proteomes" id="UP000694555">
    <property type="component" value="Unplaced"/>
</dbReference>
<dbReference type="GO" id="GO:0003779">
    <property type="term" value="F:actin binding"/>
    <property type="evidence" value="ECO:0007669"/>
    <property type="project" value="TreeGrafter"/>
</dbReference>
<dbReference type="PANTHER" id="PTHR13843:SF11">
    <property type="entry name" value="MICROTUBULE-ASSOCIATED PROTEIN 1S"/>
    <property type="match status" value="1"/>
</dbReference>
<dbReference type="GO" id="GO:0043025">
    <property type="term" value="C:neuronal cell body"/>
    <property type="evidence" value="ECO:0007669"/>
    <property type="project" value="TreeGrafter"/>
</dbReference>
<dbReference type="GO" id="GO:0030425">
    <property type="term" value="C:dendrite"/>
    <property type="evidence" value="ECO:0007669"/>
    <property type="project" value="TreeGrafter"/>
</dbReference>
<feature type="domain" description="Microtubule-associated protein 1B/S N-terminal" evidence="1">
    <location>
        <begin position="30"/>
        <end position="69"/>
    </location>
</feature>
<reference evidence="2" key="1">
    <citation type="submission" date="2025-08" db="UniProtKB">
        <authorList>
            <consortium name="Ensembl"/>
        </authorList>
    </citation>
    <scope>IDENTIFICATION</scope>
</reference>
<dbReference type="Ensembl" id="ENSBJAT00000018406.1">
    <property type="protein sequence ID" value="ENSBJAP00000017915.1"/>
    <property type="gene ID" value="ENSBJAG00000011798.1"/>
</dbReference>
<dbReference type="GO" id="GO:0000226">
    <property type="term" value="P:microtubule cytoskeleton organization"/>
    <property type="evidence" value="ECO:0007669"/>
    <property type="project" value="InterPro"/>
</dbReference>
<accession>A0A8C0BKD0</accession>
<dbReference type="GO" id="GO:0005874">
    <property type="term" value="C:microtubule"/>
    <property type="evidence" value="ECO:0007669"/>
    <property type="project" value="InterPro"/>
</dbReference>
<name>A0A8C0BKD0_9AVES</name>
<evidence type="ECO:0000313" key="3">
    <source>
        <dbReference type="Proteomes" id="UP000694555"/>
    </source>
</evidence>
<dbReference type="Pfam" id="PF23415">
    <property type="entry name" value="MAPB1_N"/>
    <property type="match status" value="1"/>
</dbReference>
<dbReference type="PANTHER" id="PTHR13843">
    <property type="entry name" value="MICROTUBULE-ASSOCIATED PROTEIN"/>
    <property type="match status" value="1"/>
</dbReference>
<proteinExistence type="predicted"/>
<dbReference type="GO" id="GO:0007409">
    <property type="term" value="P:axonogenesis"/>
    <property type="evidence" value="ECO:0007669"/>
    <property type="project" value="TreeGrafter"/>
</dbReference>
<evidence type="ECO:0000259" key="1">
    <source>
        <dbReference type="Pfam" id="PF23415"/>
    </source>
</evidence>
<dbReference type="AlphaFoldDB" id="A0A8C0BKD0"/>
<reference evidence="2" key="2">
    <citation type="submission" date="2025-09" db="UniProtKB">
        <authorList>
            <consortium name="Ensembl"/>
        </authorList>
    </citation>
    <scope>IDENTIFICATION</scope>
</reference>
<dbReference type="GO" id="GO:0016358">
    <property type="term" value="P:dendrite development"/>
    <property type="evidence" value="ECO:0007669"/>
    <property type="project" value="TreeGrafter"/>
</dbReference>
<dbReference type="GO" id="GO:0008017">
    <property type="term" value="F:microtubule binding"/>
    <property type="evidence" value="ECO:0007669"/>
    <property type="project" value="InterPro"/>
</dbReference>
<keyword evidence="3" id="KW-1185">Reference proteome</keyword>
<sequence>MWVLRCRDTVPVGAIGADPPPTRYFCVPLLSKGIRSWDIDLSCCNLDEQLKLFVSRHSATFSSIVKGKRGGHATLPAGI</sequence>
<dbReference type="GO" id="GO:0045202">
    <property type="term" value="C:synapse"/>
    <property type="evidence" value="ECO:0007669"/>
    <property type="project" value="TreeGrafter"/>
</dbReference>
<dbReference type="GO" id="GO:0031114">
    <property type="term" value="P:regulation of microtubule depolymerization"/>
    <property type="evidence" value="ECO:0007669"/>
    <property type="project" value="TreeGrafter"/>
</dbReference>
<dbReference type="GO" id="GO:0005875">
    <property type="term" value="C:microtubule associated complex"/>
    <property type="evidence" value="ECO:0007669"/>
    <property type="project" value="TreeGrafter"/>
</dbReference>